<dbReference type="Proteomes" id="UP000030640">
    <property type="component" value="Unassembled WGS sequence"/>
</dbReference>
<dbReference type="InterPro" id="IPR051681">
    <property type="entry name" value="Ser/Thr_Kinases-Pseudokinases"/>
</dbReference>
<keyword evidence="4" id="KW-0418">Kinase</keyword>
<dbReference type="Gene3D" id="1.10.150.50">
    <property type="entry name" value="Transcription Factor, Ets-1"/>
    <property type="match status" value="1"/>
</dbReference>
<dbReference type="SMART" id="SM00454">
    <property type="entry name" value="SAM"/>
    <property type="match status" value="1"/>
</dbReference>
<dbReference type="InterPro" id="IPR013761">
    <property type="entry name" value="SAM/pointed_sf"/>
</dbReference>
<dbReference type="InterPro" id="IPR011009">
    <property type="entry name" value="Kinase-like_dom_sf"/>
</dbReference>
<feature type="compositionally biased region" description="Basic and acidic residues" evidence="1">
    <location>
        <begin position="441"/>
        <end position="452"/>
    </location>
</feature>
<evidence type="ECO:0000256" key="1">
    <source>
        <dbReference type="SAM" id="MobiDB-lite"/>
    </source>
</evidence>
<feature type="region of interest" description="Disordered" evidence="1">
    <location>
        <begin position="844"/>
        <end position="873"/>
    </location>
</feature>
<protein>
    <submittedName>
        <fullName evidence="4">Serine/threonine protein kinase</fullName>
    </submittedName>
</protein>
<dbReference type="AlphaFoldDB" id="W7A2H8"/>
<feature type="region of interest" description="Disordered" evidence="1">
    <location>
        <begin position="618"/>
        <end position="643"/>
    </location>
</feature>
<dbReference type="InterPro" id="IPR000719">
    <property type="entry name" value="Prot_kinase_dom"/>
</dbReference>
<feature type="domain" description="SAM" evidence="3">
    <location>
        <begin position="310"/>
        <end position="375"/>
    </location>
</feature>
<dbReference type="VEuPathDB" id="PlasmoDB:C922_04039"/>
<dbReference type="EMBL" id="KI965478">
    <property type="protein sequence ID" value="EUD65533.1"/>
    <property type="molecule type" value="Genomic_DNA"/>
</dbReference>
<dbReference type="OrthoDB" id="339325at2759"/>
<feature type="compositionally biased region" description="Low complexity" evidence="1">
    <location>
        <begin position="425"/>
        <end position="435"/>
    </location>
</feature>
<proteinExistence type="predicted"/>
<dbReference type="Pfam" id="PF07714">
    <property type="entry name" value="PK_Tyr_Ser-Thr"/>
    <property type="match status" value="2"/>
</dbReference>
<dbReference type="PANTHER" id="PTHR44329:SF140">
    <property type="entry name" value="INACTIVE PROTEIN TYROSINE KINASE PTKL"/>
    <property type="match status" value="1"/>
</dbReference>
<accession>W7A2H8</accession>
<dbReference type="GO" id="GO:0004674">
    <property type="term" value="F:protein serine/threonine kinase activity"/>
    <property type="evidence" value="ECO:0007669"/>
    <property type="project" value="UniProtKB-KW"/>
</dbReference>
<keyword evidence="5" id="KW-1185">Reference proteome</keyword>
<dbReference type="PROSITE" id="PS50105">
    <property type="entry name" value="SAM_DOMAIN"/>
    <property type="match status" value="1"/>
</dbReference>
<dbReference type="SUPFAM" id="SSF82185">
    <property type="entry name" value="Histone H3 K4-specific methyltransferase SET7/9 N-terminal domain"/>
    <property type="match status" value="1"/>
</dbReference>
<feature type="region of interest" description="Disordered" evidence="1">
    <location>
        <begin position="117"/>
        <end position="140"/>
    </location>
</feature>
<gene>
    <name evidence="4" type="ORF">C922_04039</name>
</gene>
<dbReference type="RefSeq" id="XP_008817846.1">
    <property type="nucleotide sequence ID" value="XM_008819624.1"/>
</dbReference>
<organism evidence="4 5">
    <name type="scientific">Plasmodium inui San Antonio 1</name>
    <dbReference type="NCBI Taxonomy" id="1237626"/>
    <lineage>
        <taxon>Eukaryota</taxon>
        <taxon>Sar</taxon>
        <taxon>Alveolata</taxon>
        <taxon>Apicomplexa</taxon>
        <taxon>Aconoidasida</taxon>
        <taxon>Haemosporida</taxon>
        <taxon>Plasmodiidae</taxon>
        <taxon>Plasmodium</taxon>
        <taxon>Plasmodium (Plasmodium)</taxon>
    </lineage>
</organism>
<reference evidence="4 5" key="1">
    <citation type="submission" date="2013-02" db="EMBL/GenBank/DDBJ databases">
        <title>The Genome Sequence of Plasmodium inui San Antonio 1.</title>
        <authorList>
            <consortium name="The Broad Institute Genome Sequencing Platform"/>
            <consortium name="The Broad Institute Genome Sequencing Center for Infectious Disease"/>
            <person name="Neafsey D."/>
            <person name="Cheeseman I."/>
            <person name="Volkman S."/>
            <person name="Adams J."/>
            <person name="Walker B."/>
            <person name="Young S.K."/>
            <person name="Zeng Q."/>
            <person name="Gargeya S."/>
            <person name="Fitzgerald M."/>
            <person name="Haas B."/>
            <person name="Abouelleil A."/>
            <person name="Alvarado L."/>
            <person name="Arachchi H.M."/>
            <person name="Berlin A.M."/>
            <person name="Chapman S.B."/>
            <person name="Dewar J."/>
            <person name="Goldberg J."/>
            <person name="Griggs A."/>
            <person name="Gujja S."/>
            <person name="Hansen M."/>
            <person name="Howarth C."/>
            <person name="Imamovic A."/>
            <person name="Larimer J."/>
            <person name="McCowan C."/>
            <person name="Murphy C."/>
            <person name="Neiman D."/>
            <person name="Pearson M."/>
            <person name="Priest M."/>
            <person name="Roberts A."/>
            <person name="Saif S."/>
            <person name="Shea T."/>
            <person name="Sisk P."/>
            <person name="Sykes S."/>
            <person name="Wortman J."/>
            <person name="Nusbaum C."/>
            <person name="Birren B."/>
        </authorList>
    </citation>
    <scope>NUCLEOTIDE SEQUENCE [LARGE SCALE GENOMIC DNA]</scope>
    <source>
        <strain evidence="4 5">San Antonio 1</strain>
    </source>
</reference>
<dbReference type="SUPFAM" id="SSF47769">
    <property type="entry name" value="SAM/Pointed domain"/>
    <property type="match status" value="1"/>
</dbReference>
<dbReference type="Pfam" id="PF07647">
    <property type="entry name" value="SAM_2"/>
    <property type="match status" value="1"/>
</dbReference>
<dbReference type="PANTHER" id="PTHR44329">
    <property type="entry name" value="SERINE/THREONINE-PROTEIN KINASE TNNI3K-RELATED"/>
    <property type="match status" value="1"/>
</dbReference>
<evidence type="ECO:0000259" key="2">
    <source>
        <dbReference type="PROSITE" id="PS50011"/>
    </source>
</evidence>
<evidence type="ECO:0000259" key="3">
    <source>
        <dbReference type="PROSITE" id="PS50105"/>
    </source>
</evidence>
<dbReference type="PROSITE" id="PS50011">
    <property type="entry name" value="PROTEIN_KINASE_DOM"/>
    <property type="match status" value="1"/>
</dbReference>
<feature type="compositionally biased region" description="Polar residues" evidence="1">
    <location>
        <begin position="854"/>
        <end position="873"/>
    </location>
</feature>
<dbReference type="Gene3D" id="1.10.510.10">
    <property type="entry name" value="Transferase(Phosphotransferase) domain 1"/>
    <property type="match status" value="2"/>
</dbReference>
<evidence type="ECO:0000313" key="4">
    <source>
        <dbReference type="EMBL" id="EUD65533.1"/>
    </source>
</evidence>
<dbReference type="GO" id="GO:0005524">
    <property type="term" value="F:ATP binding"/>
    <property type="evidence" value="ECO:0007669"/>
    <property type="project" value="InterPro"/>
</dbReference>
<dbReference type="InterPro" id="IPR001660">
    <property type="entry name" value="SAM"/>
</dbReference>
<dbReference type="InterPro" id="IPR001245">
    <property type="entry name" value="Ser-Thr/Tyr_kinase_cat_dom"/>
</dbReference>
<name>W7A2H8_9APIC</name>
<evidence type="ECO:0000313" key="5">
    <source>
        <dbReference type="Proteomes" id="UP000030640"/>
    </source>
</evidence>
<feature type="compositionally biased region" description="Basic and acidic residues" evidence="1">
    <location>
        <begin position="128"/>
        <end position="140"/>
    </location>
</feature>
<sequence>MGNSPDSKPIKGREFSTYRYIGELNSQGVPNGKGLILHNSGEAFYGFFSNGKKYGIGIYIDKDLTKYICNWVNDKVDRELKVKPLHAEKVFSFFYSNGVIKSCRVYRVGPKLGRSLDAEPKGGTPRWGELHSPDIDNEPDRADVYTIEGGDKGCASILPVSKPSYVLPFGRIQQGTAASRQSGHREDAIESSRMGQLQISMEDSHDEANIPVNELTKKRSDKQLKEGGTWKDIFCTSSDSCSHFIRPHFVKLGKKKKCYRDTHQSGTTRKDLTIITHTSTKKDERKTKHMIKRLSKENSSSLKIDQYESWSRKEVAQWLSLCNAPIKWITAFYRNNVTGDRLDRINIEIIRNQLGILPYGHAIKLLQLIKNLRSHQTHQSKHKLTLGEPPTSSAPPEKEAEAVFTKKMLHNGNAINQEKDPNSCTSTTSTTSTTSFNSPRTLKEEAYGKREELGEEDAEEEHHHQQQKRHHVGETSAPNEPPEPQTPNDTQKDTNKKRRKDKKKQKEQFIRSFHKNFSLINDFGDTFNGGSSRAYSGAEGKNLAVSDAPKEVPYGSCSLSSFSVTSPSAQSSHPDFSSEGSIETDACHVSTCEGESKGGDNWIIASSRKLEFSYTSTSSSSASTSLDTSPHASTSSVSSSSYCSNKMDDAPFYGRSQIIKYPSNIYLNNNLAFSYLYSFIIPHEDLTFLHLIRNHYEVRSGRCKNVRQGQGQMQGQNLLATNSNPNKLKSMKGDLKNGKTMQSRTFRGKYLGKDVAIKVLVGRVKDFFQIHKIFYKLHLFGHGNIALMMGVSIRYPFVFIIYEFLKNGCLFSYLHCAGGYVKDVSVRQHGGGVIAAQANASSISRGGGISAQSPADNSSTCDSSPGYTYPSENPTFESYSGRITTRMRNKYNSFKSENDLFCGVFAQANGGPTSGRSRSIAANNLNSSVKSPSKERNINQSKTKAHIEEINKKNGNKKKKLHTKLFLQDQIGLHEPYAFPPFEKELCLYIKRQKKKKKKKILFSYPQAKLHFNLPQSALKADRRLSIQRILKITTDVTLACSYLEKHLSHHLNLKPTNILLDEALNAKITDFGICEIEKCLDTNVDHSYVVHPNGVTTFDAVLADRKVQRMEFSRNDLSDVLRVYDDEDQLHLYSIERIVASPSSAYPSVSFWTPPEILRGQRGRPFYTDVYALGIVLWEMLTHSVPFNYPFKSHLVASVGYAKEELTYDNIPEPIQGLIKSCVHRNMYRRPTFGHILAELSRLYEKANTKAEDALMSFMDGA</sequence>
<keyword evidence="4" id="KW-0808">Transferase</keyword>
<keyword evidence="4" id="KW-0723">Serine/threonine-protein kinase</keyword>
<feature type="domain" description="Protein kinase" evidence="2">
    <location>
        <begin position="894"/>
        <end position="1244"/>
    </location>
</feature>
<feature type="region of interest" description="Disordered" evidence="1">
    <location>
        <begin position="413"/>
        <end position="508"/>
    </location>
</feature>
<dbReference type="SUPFAM" id="SSF56112">
    <property type="entry name" value="Protein kinase-like (PK-like)"/>
    <property type="match status" value="1"/>
</dbReference>
<feature type="region of interest" description="Disordered" evidence="1">
    <location>
        <begin position="379"/>
        <end position="399"/>
    </location>
</feature>
<dbReference type="GeneID" id="20039313"/>